<reference evidence="2" key="1">
    <citation type="journal article" date="2019" name="Int. J. Syst. Evol. Microbiol.">
        <title>The Global Catalogue of Microorganisms (GCM) 10K type strain sequencing project: providing services to taxonomists for standard genome sequencing and annotation.</title>
        <authorList>
            <consortium name="The Broad Institute Genomics Platform"/>
            <consortium name="The Broad Institute Genome Sequencing Center for Infectious Disease"/>
            <person name="Wu L."/>
            <person name="Ma J."/>
        </authorList>
    </citation>
    <scope>NUCLEOTIDE SEQUENCE [LARGE SCALE GENOMIC DNA]</scope>
    <source>
        <strain evidence="2">CGMCC 4.7283</strain>
    </source>
</reference>
<proteinExistence type="predicted"/>
<gene>
    <name evidence="1" type="ORF">ACFO5X_21050</name>
</gene>
<dbReference type="EMBL" id="JBHSGI010000032">
    <property type="protein sequence ID" value="MFC4671050.1"/>
    <property type="molecule type" value="Genomic_DNA"/>
</dbReference>
<sequence>MGLAGSDDFALKVSPDGAAWTTALAAEAASGTVDFPAGLRLAGGARLETCETGSWTPELADAASGGAVAGATTAAGRYVRIGEMVQASFVLDGIDTTGLAGGNDLWIRGLPYPVKASASARLTAAAHLAHVTAASPPWLYATGGDSALRLMRMVSGAAPAALTSGSAEIGASLSYRA</sequence>
<accession>A0ABV9KLK3</accession>
<name>A0ABV9KLK3_9RHOB</name>
<comment type="caution">
    <text evidence="1">The sequence shown here is derived from an EMBL/GenBank/DDBJ whole genome shotgun (WGS) entry which is preliminary data.</text>
</comment>
<dbReference type="Proteomes" id="UP001595973">
    <property type="component" value="Unassembled WGS sequence"/>
</dbReference>
<protein>
    <submittedName>
        <fullName evidence="1">Uncharacterized protein</fullName>
    </submittedName>
</protein>
<evidence type="ECO:0000313" key="2">
    <source>
        <dbReference type="Proteomes" id="UP001595973"/>
    </source>
</evidence>
<dbReference type="RefSeq" id="WP_380720952.1">
    <property type="nucleotide sequence ID" value="NZ_JBHSGI010000032.1"/>
</dbReference>
<evidence type="ECO:0000313" key="1">
    <source>
        <dbReference type="EMBL" id="MFC4671050.1"/>
    </source>
</evidence>
<keyword evidence="2" id="KW-1185">Reference proteome</keyword>
<organism evidence="1 2">
    <name type="scientific">Seohaeicola nanhaiensis</name>
    <dbReference type="NCBI Taxonomy" id="1387282"/>
    <lineage>
        <taxon>Bacteria</taxon>
        <taxon>Pseudomonadati</taxon>
        <taxon>Pseudomonadota</taxon>
        <taxon>Alphaproteobacteria</taxon>
        <taxon>Rhodobacterales</taxon>
        <taxon>Roseobacteraceae</taxon>
        <taxon>Seohaeicola</taxon>
    </lineage>
</organism>